<dbReference type="Proteomes" id="UP000276254">
    <property type="component" value="Plasmid unnamed1"/>
</dbReference>
<evidence type="ECO:0008006" key="3">
    <source>
        <dbReference type="Google" id="ProtNLM"/>
    </source>
</evidence>
<organism evidence="1 2">
    <name type="scientific">Sphingomonas paeninsulae</name>
    <dbReference type="NCBI Taxonomy" id="2319844"/>
    <lineage>
        <taxon>Bacteria</taxon>
        <taxon>Pseudomonadati</taxon>
        <taxon>Pseudomonadota</taxon>
        <taxon>Alphaproteobacteria</taxon>
        <taxon>Sphingomonadales</taxon>
        <taxon>Sphingomonadaceae</taxon>
        <taxon>Sphingomonas</taxon>
    </lineage>
</organism>
<dbReference type="OrthoDB" id="7577542at2"/>
<dbReference type="RefSeq" id="WP_121151099.1">
    <property type="nucleotide sequence ID" value="NZ_CP032828.1"/>
</dbReference>
<sequence length="78" mass="8746">MAAFFNIWASADAQILPRLLEYFAQRDLLTSQVSARINGDEMTVLIVTDALSRFQAEVISEKMQQNVLVSRVTLTLAD</sequence>
<gene>
    <name evidence="1" type="ORF">D3Y57_02650</name>
</gene>
<geneLocation type="plasmid" evidence="1">
    <name>unnamed1</name>
</geneLocation>
<proteinExistence type="predicted"/>
<keyword evidence="1" id="KW-0614">Plasmid</keyword>
<reference evidence="1 2" key="1">
    <citation type="submission" date="2018-09" db="EMBL/GenBank/DDBJ databases">
        <title>Sphingomonas peninsula sp. nov., isolated from fildes peninsula, Antarctic soil.</title>
        <authorList>
            <person name="Yingchao G."/>
        </authorList>
    </citation>
    <scope>NUCLEOTIDE SEQUENCE [LARGE SCALE GENOMIC DNA]</scope>
    <source>
        <strain evidence="1 2">YZ-8</strain>
        <plasmid evidence="1 2">unnamed1</plasmid>
    </source>
</reference>
<name>A0A494TIJ4_SPHPE</name>
<dbReference type="EMBL" id="CP032828">
    <property type="protein sequence ID" value="AYJ84975.1"/>
    <property type="molecule type" value="Genomic_DNA"/>
</dbReference>
<evidence type="ECO:0000313" key="1">
    <source>
        <dbReference type="EMBL" id="AYJ84975.1"/>
    </source>
</evidence>
<dbReference type="AlphaFoldDB" id="A0A494TIJ4"/>
<accession>A0A494TIJ4</accession>
<keyword evidence="2" id="KW-1185">Reference proteome</keyword>
<protein>
    <recommendedName>
        <fullName evidence="3">ACT domain-containing protein</fullName>
    </recommendedName>
</protein>
<dbReference type="KEGG" id="spha:D3Y57_02650"/>
<evidence type="ECO:0000313" key="2">
    <source>
        <dbReference type="Proteomes" id="UP000276254"/>
    </source>
</evidence>
<dbReference type="GeneID" id="39491748"/>